<dbReference type="InterPro" id="IPR055854">
    <property type="entry name" value="DUF7431"/>
</dbReference>
<reference evidence="3 4" key="2">
    <citation type="submission" date="2017-10" db="EMBL/GenBank/DDBJ databases">
        <title>Genome analyses suggest a sexual origin of heterokaryosis in a supposedly ancient asexual fungus.</title>
        <authorList>
            <person name="Corradi N."/>
            <person name="Sedzielewska K."/>
            <person name="Noel J."/>
            <person name="Charron P."/>
            <person name="Farinelli L."/>
            <person name="Marton T."/>
            <person name="Kruger M."/>
            <person name="Pelin A."/>
            <person name="Brachmann A."/>
            <person name="Corradi N."/>
        </authorList>
    </citation>
    <scope>NUCLEOTIDE SEQUENCE [LARGE SCALE GENOMIC DNA]</scope>
    <source>
        <strain evidence="3 4">A1</strain>
    </source>
</reference>
<dbReference type="Proteomes" id="UP000232688">
    <property type="component" value="Unassembled WGS sequence"/>
</dbReference>
<accession>A0A2N0SA96</accession>
<organism evidence="3 4">
    <name type="scientific">Rhizophagus irregularis</name>
    <dbReference type="NCBI Taxonomy" id="588596"/>
    <lineage>
        <taxon>Eukaryota</taxon>
        <taxon>Fungi</taxon>
        <taxon>Fungi incertae sedis</taxon>
        <taxon>Mucoromycota</taxon>
        <taxon>Glomeromycotina</taxon>
        <taxon>Glomeromycetes</taxon>
        <taxon>Glomerales</taxon>
        <taxon>Glomeraceae</taxon>
        <taxon>Rhizophagus</taxon>
    </lineage>
</organism>
<evidence type="ECO:0000259" key="2">
    <source>
        <dbReference type="Pfam" id="PF24209"/>
    </source>
</evidence>
<dbReference type="Pfam" id="PF22693">
    <property type="entry name" value="MACPF_1"/>
    <property type="match status" value="1"/>
</dbReference>
<feature type="domain" description="DUF7431" evidence="2">
    <location>
        <begin position="378"/>
        <end position="673"/>
    </location>
</feature>
<dbReference type="Pfam" id="PF24209">
    <property type="entry name" value="DUF7431"/>
    <property type="match status" value="1"/>
</dbReference>
<protein>
    <submittedName>
        <fullName evidence="3">Uncharacterized protein</fullName>
    </submittedName>
</protein>
<evidence type="ECO:0000313" key="4">
    <source>
        <dbReference type="Proteomes" id="UP000232688"/>
    </source>
</evidence>
<name>A0A2N0SA96_9GLOM</name>
<evidence type="ECO:0000259" key="1">
    <source>
        <dbReference type="Pfam" id="PF22693"/>
    </source>
</evidence>
<reference evidence="3 4" key="1">
    <citation type="submission" date="2017-10" db="EMBL/GenBank/DDBJ databases">
        <title>Extensive intraspecific genome diversity in a model arbuscular mycorrhizal fungus.</title>
        <authorList>
            <person name="Chen E.C.H."/>
            <person name="Morin E."/>
            <person name="Baudet D."/>
            <person name="Noel J."/>
            <person name="Ndikumana S."/>
            <person name="Charron P."/>
            <person name="St-Onge C."/>
            <person name="Giorgi J."/>
            <person name="Grigoriev I.V."/>
            <person name="Roux C."/>
            <person name="Martin F.M."/>
            <person name="Corradi N."/>
        </authorList>
    </citation>
    <scope>NUCLEOTIDE SEQUENCE [LARGE SCALE GENOMIC DNA]</scope>
    <source>
        <strain evidence="3 4">A1</strain>
    </source>
</reference>
<dbReference type="InterPro" id="IPR054586">
    <property type="entry name" value="MACPF_1_fungal"/>
</dbReference>
<feature type="domain" description="MACPF-like" evidence="1">
    <location>
        <begin position="192"/>
        <end position="364"/>
    </location>
</feature>
<dbReference type="VEuPathDB" id="FungiDB:RhiirFUN_016901"/>
<dbReference type="AlphaFoldDB" id="A0A2N0SA96"/>
<sequence length="710" mass="81625">MNFKKFKSSIMFKAFLNENGRTKITVKIDDPPSQVLVDLNVNDNLSNIREELGKNDMIEMNDALSFAKKEPDGLSEIGVDEKSINLDDILDGNVLHLIKSSKCNWKFLNVKFHLEYGLSITPDGIKKAKKKAFTIKDWKDCKMTKIGAKGCQKGTFEFNSNEYWGMKSNLLFSGNINVRDLVNLGVTVGKSQNNNVNVEMNSSYSYREFGKVSLEFSKCLEPTSDFINIVEKAIESGDPNELRQIIEEYGQFIPDEVILGGRFYFEGTKTSKKLTEENDYESVVKVGIQQALDIGVGNRSENSKGNTNSCKRECTKLIGGEQPDSLEEFDETAWVRSLKDFRNWDCIEYKNPISIFQILPNDSRDLHGRIFSLIGKKIHYSRIEDFTYNLEEFEKPKVLKLDIPPKISKIVQNKKTDCNIFATVLDTDENDDFFNYQIFHPPKGNPSLIIHCIQNKLRKRECKLKIGWMIIGYHTDFNSIFTDSNIQLKVLESDFNASNQSMDDKKFLNFEYNSLIEKIPCLGIPVLSKFDSSNESIVIGHHFFNVKENNKLGSYTFSYCLNHNHYVNLPDFTFYTLIISKYSNPDDYGMESFKSFTKNNFKDKISSFINNSFNAKMIKSKSSKSDSLRQMKLKYVSLHSSGENNCGPIFLKQKPEKIKRYTINISCGQASSCICKNKTLKKSKKNLEYAFFTPKEELYKINMFIFIMFK</sequence>
<gene>
    <name evidence="3" type="ORF">RhiirA1_438220</name>
</gene>
<dbReference type="VEuPathDB" id="FungiDB:FUN_014191"/>
<proteinExistence type="predicted"/>
<dbReference type="VEuPathDB" id="FungiDB:RhiirA1_438220"/>
<dbReference type="EMBL" id="LLXH01000123">
    <property type="protein sequence ID" value="PKC72488.1"/>
    <property type="molecule type" value="Genomic_DNA"/>
</dbReference>
<comment type="caution">
    <text evidence="3">The sequence shown here is derived from an EMBL/GenBank/DDBJ whole genome shotgun (WGS) entry which is preliminary data.</text>
</comment>
<evidence type="ECO:0000313" key="3">
    <source>
        <dbReference type="EMBL" id="PKC72488.1"/>
    </source>
</evidence>